<feature type="compositionally biased region" description="Polar residues" evidence="1">
    <location>
        <begin position="162"/>
        <end position="178"/>
    </location>
</feature>
<comment type="caution">
    <text evidence="2">The sequence shown here is derived from an EMBL/GenBank/DDBJ whole genome shotgun (WGS) entry which is preliminary data.</text>
</comment>
<feature type="compositionally biased region" description="Basic and acidic residues" evidence="1">
    <location>
        <begin position="980"/>
        <end position="992"/>
    </location>
</feature>
<evidence type="ECO:0000313" key="3">
    <source>
        <dbReference type="Proteomes" id="UP000076552"/>
    </source>
</evidence>
<feature type="compositionally biased region" description="Polar residues" evidence="1">
    <location>
        <begin position="1081"/>
        <end position="1091"/>
    </location>
</feature>
<feature type="compositionally biased region" description="Polar residues" evidence="1">
    <location>
        <begin position="995"/>
        <end position="1015"/>
    </location>
</feature>
<evidence type="ECO:0000313" key="2">
    <source>
        <dbReference type="EMBL" id="KZL77405.1"/>
    </source>
</evidence>
<feature type="region of interest" description="Disordered" evidence="1">
    <location>
        <begin position="1277"/>
        <end position="1341"/>
    </location>
</feature>
<feature type="region of interest" description="Disordered" evidence="1">
    <location>
        <begin position="1366"/>
        <end position="1408"/>
    </location>
</feature>
<feature type="compositionally biased region" description="Polar residues" evidence="1">
    <location>
        <begin position="1282"/>
        <end position="1295"/>
    </location>
</feature>
<proteinExistence type="predicted"/>
<feature type="compositionally biased region" description="Low complexity" evidence="1">
    <location>
        <begin position="1016"/>
        <end position="1028"/>
    </location>
</feature>
<sequence>MSGLPPGWEWDYDGARWFYRYKPNGHVQFHFPKEGDEFPDFIDNFAPALELAPEEKLESQQQLKRRTTLDTDPQSKMRATGGPLTDFGMNRSGFGGPLNNDDDDDGFFFQPENFMYLGPGAYTDVSPEADDDERDELLKRPTGGDGGESNSKNKALLDATSERSGVSPLQSEANTPSVVSSVPVREAIVVHEHMAIGPPADPPLIINTQDIPVPTNTVAASPDVPLLDSVEKPRQRPSTFQPPPWDPVGIMAEMATEHTAPAHIEIHPDPVEMADNAVLAPIETRVVDFDIAELPERTSPSEPKPPTQSTHELLHQTKMSDAALYGATFGTGSRPQISPPTDAPQASSESRPEAVEDESRLENSLPRSAPQQTQNPPADPNNAAFAIRRKPSNSGARQGKYQPYVPGVTSSITPIQPSREPDLKPRDHSNSLSREMSLMMGPRLKLDQASMPSVLQPPQVPPKVPVQPNQPSSPQTANLASLSMPRDGTRGPSADFGVGQSLDAGPQGSLQHVPSVLKPARGQPHGRPQQSSPPQPASAQDPSPSRHSTLASSPPAQLRSKPPSDRVEENAVRYTAFQPGRMNPPKLQNFQATQLFALPQHEGVPESLAPARGPELSLGFRPQAHRVETAPIPSLTDHQKPLSSQGGSSTRSAPALPNFLQRPRAQSDVRQQQGSSSQPQAYVGSAPNKAMRGMQSSDPCSLPSRELARRTSYASSEVSSLGPPTGSQSSAPLQTPSPLESGGRRPSSGFFRGTNSDSFSSESTTGFAGQNVLIRSAGSRPASFSGPSPTIPTEGIRQMTSRSPPTVPQKIPISISTSNTQPVPSQQTRGSLSSPASSRRHSLPPDSLASLGPQPNSQAAASTGMYELPVQSHRQQHTQFDQVQWAGPSDKITKVAQNIIRPHSAHPPSTQMGKSFGMSPAAKSPLSPQPPYPIGNDRPSVQPLSERPLRPKVTLPSQHIHDPMSPSTPIRSPGHLLHPIQEHLETENHVDRASAVSTQICQEVRRSSQGSTINLSSASSYPSSADSPRGYNAEKMTNQVAQQQPNAQSPVLQHPQSVNLAGLPSHPDYSPVAGNPFQHYSPINVNSSPLQNAMRPGSTPPAMQNPAKDKDKGGWLSKFKRSTKPSVIQKQQPPSPAQQQQFQAVHNAPQAAPSPQAYNLHGRADPRLLDGTTHNSANPTTAASPKTTSTFDQMAFIPQNLSTPLSNQTMAQGQGHVNPPYPLNRQDSLVQEKPLLTAKPQPSPTFAVQQPNNVQEQVEQHPTSVPPVELVLPVGPTKEQAGDNQSDAASVSTMDVSEAQAQPVLKPQLVTVERQTIAHSTHHHSSSVEVATPAQGSQLSSALHKLDETRIPVEKDLLVAPLFSKPQSKTAVSTVTDDKGPGPQDKWAKNPAVDYSGDDWGDDPWDYQ</sequence>
<evidence type="ECO:0000256" key="1">
    <source>
        <dbReference type="SAM" id="MobiDB-lite"/>
    </source>
</evidence>
<organism evidence="2 3">
    <name type="scientific">Colletotrichum tofieldiae</name>
    <dbReference type="NCBI Taxonomy" id="708197"/>
    <lineage>
        <taxon>Eukaryota</taxon>
        <taxon>Fungi</taxon>
        <taxon>Dikarya</taxon>
        <taxon>Ascomycota</taxon>
        <taxon>Pezizomycotina</taxon>
        <taxon>Sordariomycetes</taxon>
        <taxon>Hypocreomycetidae</taxon>
        <taxon>Glomerellales</taxon>
        <taxon>Glomerellaceae</taxon>
        <taxon>Colletotrichum</taxon>
        <taxon>Colletotrichum spaethianum species complex</taxon>
    </lineage>
</organism>
<feature type="compositionally biased region" description="Polar residues" evidence="1">
    <location>
        <begin position="641"/>
        <end position="652"/>
    </location>
</feature>
<feature type="compositionally biased region" description="Basic and acidic residues" evidence="1">
    <location>
        <begin position="419"/>
        <end position="429"/>
    </location>
</feature>
<feature type="compositionally biased region" description="Low complexity" evidence="1">
    <location>
        <begin position="744"/>
        <end position="753"/>
    </location>
</feature>
<feature type="compositionally biased region" description="Low complexity" evidence="1">
    <location>
        <begin position="1176"/>
        <end position="1188"/>
    </location>
</feature>
<feature type="compositionally biased region" description="Low complexity" evidence="1">
    <location>
        <begin position="369"/>
        <end position="384"/>
    </location>
</feature>
<feature type="region of interest" description="Disordered" evidence="1">
    <location>
        <begin position="327"/>
        <end position="586"/>
    </location>
</feature>
<feature type="compositionally biased region" description="Low complexity" evidence="1">
    <location>
        <begin position="1129"/>
        <end position="1150"/>
    </location>
</feature>
<feature type="compositionally biased region" description="Polar residues" evidence="1">
    <location>
        <begin position="1366"/>
        <end position="1375"/>
    </location>
</feature>
<gene>
    <name evidence="2" type="ORF">CT0861_11239</name>
</gene>
<feature type="compositionally biased region" description="Polar residues" evidence="1">
    <location>
        <begin position="725"/>
        <end position="738"/>
    </location>
</feature>
<accession>A0A166Y9W9</accession>
<feature type="compositionally biased region" description="Polar residues" evidence="1">
    <location>
        <begin position="814"/>
        <end position="830"/>
    </location>
</feature>
<feature type="compositionally biased region" description="Polar residues" evidence="1">
    <location>
        <begin position="546"/>
        <end position="555"/>
    </location>
</feature>
<reference evidence="2 3" key="1">
    <citation type="submission" date="2015-06" db="EMBL/GenBank/DDBJ databases">
        <title>Survival trade-offs in plant roots during colonization by closely related pathogenic and mutualistic fungi.</title>
        <authorList>
            <person name="Hacquard S."/>
            <person name="Kracher B."/>
            <person name="Hiruma K."/>
            <person name="Weinman A."/>
            <person name="Muench P."/>
            <person name="Garrido Oter R."/>
            <person name="Ver Loren van Themaat E."/>
            <person name="Dallerey J.-F."/>
            <person name="Damm U."/>
            <person name="Henrissat B."/>
            <person name="Lespinet O."/>
            <person name="Thon M."/>
            <person name="Kemen E."/>
            <person name="McHardy A.C."/>
            <person name="Schulze-Lefert P."/>
            <person name="O'Connell R.J."/>
        </authorList>
    </citation>
    <scope>NUCLEOTIDE SEQUENCE [LARGE SCALE GENOMIC DNA]</scope>
    <source>
        <strain evidence="2 3">0861</strain>
    </source>
</reference>
<feature type="region of interest" description="Disordered" evidence="1">
    <location>
        <begin position="601"/>
        <end position="1188"/>
    </location>
</feature>
<feature type="compositionally biased region" description="Polar residues" evidence="1">
    <location>
        <begin position="754"/>
        <end position="768"/>
    </location>
</feature>
<evidence type="ECO:0008006" key="4">
    <source>
        <dbReference type="Google" id="ProtNLM"/>
    </source>
</evidence>
<feature type="compositionally biased region" description="Low complexity" evidence="1">
    <location>
        <begin position="466"/>
        <end position="475"/>
    </location>
</feature>
<keyword evidence="3" id="KW-1185">Reference proteome</keyword>
<dbReference type="EMBL" id="LFIV01000008">
    <property type="protein sequence ID" value="KZL77405.1"/>
    <property type="molecule type" value="Genomic_DNA"/>
</dbReference>
<feature type="compositionally biased region" description="Basic and acidic residues" evidence="1">
    <location>
        <begin position="562"/>
        <end position="571"/>
    </location>
</feature>
<feature type="compositionally biased region" description="Polar residues" evidence="1">
    <location>
        <begin position="668"/>
        <end position="680"/>
    </location>
</feature>
<protein>
    <recommendedName>
        <fullName evidence="4">WW domain-containing protein</fullName>
    </recommendedName>
</protein>
<feature type="compositionally biased region" description="Polar residues" evidence="1">
    <location>
        <begin position="1035"/>
        <end position="1059"/>
    </location>
</feature>
<feature type="region of interest" description="Disordered" evidence="1">
    <location>
        <begin position="119"/>
        <end position="153"/>
    </location>
</feature>
<name>A0A166Y9W9_9PEZI</name>
<feature type="region of interest" description="Disordered" evidence="1">
    <location>
        <begin position="54"/>
        <end position="105"/>
    </location>
</feature>
<feature type="compositionally biased region" description="Basic and acidic residues" evidence="1">
    <location>
        <begin position="350"/>
        <end position="361"/>
    </location>
</feature>
<dbReference type="Proteomes" id="UP000076552">
    <property type="component" value="Unassembled WGS sequence"/>
</dbReference>
<feature type="compositionally biased region" description="Acidic residues" evidence="1">
    <location>
        <begin position="1396"/>
        <end position="1408"/>
    </location>
</feature>
<feature type="region of interest" description="Disordered" evidence="1">
    <location>
        <begin position="159"/>
        <end position="178"/>
    </location>
</feature>